<dbReference type="PIRSF" id="PIRSF006078">
    <property type="entry name" value="GlxK"/>
    <property type="match status" value="1"/>
</dbReference>
<proteinExistence type="inferred from homology"/>
<gene>
    <name evidence="5" type="ORF">ATK86_3215</name>
</gene>
<reference evidence="5 6" key="1">
    <citation type="submission" date="2017-12" db="EMBL/GenBank/DDBJ databases">
        <title>Sequencing the genomes of 1000 Actinobacteria strains.</title>
        <authorList>
            <person name="Klenk H.-P."/>
        </authorList>
    </citation>
    <scope>NUCLEOTIDE SEQUENCE [LARGE SCALE GENOMIC DNA]</scope>
    <source>
        <strain evidence="5 6">DSM 44489</strain>
    </source>
</reference>
<evidence type="ECO:0000256" key="2">
    <source>
        <dbReference type="ARBA" id="ARBA00022679"/>
    </source>
</evidence>
<dbReference type="GO" id="GO:0008887">
    <property type="term" value="F:glycerate kinase activity"/>
    <property type="evidence" value="ECO:0007669"/>
    <property type="project" value="UniProtKB-UniRule"/>
</dbReference>
<keyword evidence="3 4" id="KW-0418">Kinase</keyword>
<dbReference type="InterPro" id="IPR018193">
    <property type="entry name" value="Glyc_kinase_flavodox-like_fold"/>
</dbReference>
<dbReference type="Gene3D" id="3.40.50.10350">
    <property type="entry name" value="Glycerate kinase, domain 1"/>
    <property type="match status" value="1"/>
</dbReference>
<dbReference type="InterPro" id="IPR036129">
    <property type="entry name" value="Glycerate_kinase_sf"/>
</dbReference>
<keyword evidence="2 4" id="KW-0808">Transferase</keyword>
<dbReference type="GO" id="GO:0031388">
    <property type="term" value="P:organic acid phosphorylation"/>
    <property type="evidence" value="ECO:0007669"/>
    <property type="project" value="UniProtKB-UniRule"/>
</dbReference>
<dbReference type="OrthoDB" id="9774290at2"/>
<comment type="caution">
    <text evidence="5">The sequence shown here is derived from an EMBL/GenBank/DDBJ whole genome shotgun (WGS) entry which is preliminary data.</text>
</comment>
<protein>
    <submittedName>
        <fullName evidence="5">Glycerate kinase</fullName>
    </submittedName>
</protein>
<dbReference type="AlphaFoldDB" id="A0A2N3VB31"/>
<dbReference type="EMBL" id="PJMW01000002">
    <property type="protein sequence ID" value="PKV78833.1"/>
    <property type="molecule type" value="Genomic_DNA"/>
</dbReference>
<evidence type="ECO:0000256" key="1">
    <source>
        <dbReference type="ARBA" id="ARBA00006284"/>
    </source>
</evidence>
<sequence>MAGEPLVVLAPDKFKGSLTAPEAARALARGIARRAPKAQVRCVPVADGGDGMVDAFVASGWKRVEVAAPGPTGEVSTAVYALRGDTAVVELAAAVGLVKLPGGRLDPLRADTFGLGVTIAHALDGGATEIVLGLGGSASTDGGSGLLRALGLRLLDQEGRELTGRGDVAAMLEQVAAVDRNGLHPAVATTLFTLACDVDNPLLGPAGAVAVYAPQKGASARQMLRLEAGLTNWAAVLGTGYAEIGGAGAAGGTGFGALAVLGAQVRSGIDVLLELLEFTSLIDGAALVVTGEGSLDHQSMHGKAPVGVAAAAKKAGVPVVAAVGRTLLSPGEIRAAGFAACYPLSDLEPDPARSIVAAANLLERIGERIAVEHLRTRR</sequence>
<dbReference type="InterPro" id="IPR018197">
    <property type="entry name" value="Glycerate_kinase_RE-like"/>
</dbReference>
<comment type="similarity">
    <text evidence="1 4">Belongs to the glycerate kinase type-1 family.</text>
</comment>
<keyword evidence="6" id="KW-1185">Reference proteome</keyword>
<dbReference type="PANTHER" id="PTHR21599">
    <property type="entry name" value="GLYCERATE KINASE"/>
    <property type="match status" value="1"/>
</dbReference>
<dbReference type="Proteomes" id="UP000233766">
    <property type="component" value="Unassembled WGS sequence"/>
</dbReference>
<evidence type="ECO:0000256" key="3">
    <source>
        <dbReference type="ARBA" id="ARBA00022777"/>
    </source>
</evidence>
<dbReference type="RefSeq" id="WP_101465204.1">
    <property type="nucleotide sequence ID" value="NZ_PJMW01000002.1"/>
</dbReference>
<dbReference type="PANTHER" id="PTHR21599:SF0">
    <property type="entry name" value="GLYCERATE KINASE"/>
    <property type="match status" value="1"/>
</dbReference>
<dbReference type="Gene3D" id="3.90.1510.10">
    <property type="entry name" value="Glycerate kinase, domain 2"/>
    <property type="match status" value="1"/>
</dbReference>
<evidence type="ECO:0000313" key="6">
    <source>
        <dbReference type="Proteomes" id="UP000233766"/>
    </source>
</evidence>
<dbReference type="SUPFAM" id="SSF110738">
    <property type="entry name" value="Glycerate kinase I"/>
    <property type="match status" value="1"/>
</dbReference>
<evidence type="ECO:0000313" key="5">
    <source>
        <dbReference type="EMBL" id="PKV78833.1"/>
    </source>
</evidence>
<organism evidence="5 6">
    <name type="scientific">Nocardia fluminea</name>
    <dbReference type="NCBI Taxonomy" id="134984"/>
    <lineage>
        <taxon>Bacteria</taxon>
        <taxon>Bacillati</taxon>
        <taxon>Actinomycetota</taxon>
        <taxon>Actinomycetes</taxon>
        <taxon>Mycobacteriales</taxon>
        <taxon>Nocardiaceae</taxon>
        <taxon>Nocardia</taxon>
    </lineage>
</organism>
<evidence type="ECO:0000256" key="4">
    <source>
        <dbReference type="PIRNR" id="PIRNR006078"/>
    </source>
</evidence>
<dbReference type="Pfam" id="PF02595">
    <property type="entry name" value="Gly_kinase"/>
    <property type="match status" value="1"/>
</dbReference>
<dbReference type="NCBIfam" id="TIGR00045">
    <property type="entry name" value="glycerate kinase"/>
    <property type="match status" value="1"/>
</dbReference>
<name>A0A2N3VB31_9NOCA</name>
<accession>A0A2N3VB31</accession>
<dbReference type="InterPro" id="IPR004381">
    <property type="entry name" value="Glycerate_kinase"/>
</dbReference>